<gene>
    <name evidence="2" type="ORF">CU097_001217</name>
</gene>
<dbReference type="AlphaFoldDB" id="A0A367JDG5"/>
<feature type="compositionally biased region" description="Basic residues" evidence="1">
    <location>
        <begin position="1"/>
        <end position="11"/>
    </location>
</feature>
<evidence type="ECO:0000313" key="2">
    <source>
        <dbReference type="EMBL" id="RCH87956.1"/>
    </source>
</evidence>
<name>A0A367JDG5_RHIAZ</name>
<sequence>MPQNRQGKKKQHEASFASPGVEKIKEQVTGLTVSPYGPIRAANNMGMPSTFQLPPQYLPRVARINDSPLYNRIFGTLASFITHFQMPINVDPTRFTNGVAQPSQAALDMDKPAPPCMQYFATFITAFHEACRKVSERLRTETLI</sequence>
<reference evidence="2 3" key="1">
    <citation type="journal article" date="2018" name="G3 (Bethesda)">
        <title>Phylogenetic and Phylogenomic Definition of Rhizopus Species.</title>
        <authorList>
            <person name="Gryganskyi A.P."/>
            <person name="Golan J."/>
            <person name="Dolatabadi S."/>
            <person name="Mondo S."/>
            <person name="Robb S."/>
            <person name="Idnurm A."/>
            <person name="Muszewska A."/>
            <person name="Steczkiewicz K."/>
            <person name="Masonjones S."/>
            <person name="Liao H.L."/>
            <person name="Gajdeczka M.T."/>
            <person name="Anike F."/>
            <person name="Vuek A."/>
            <person name="Anishchenko I.M."/>
            <person name="Voigt K."/>
            <person name="de Hoog G.S."/>
            <person name="Smith M.E."/>
            <person name="Heitman J."/>
            <person name="Vilgalys R."/>
            <person name="Stajich J.E."/>
        </authorList>
    </citation>
    <scope>NUCLEOTIDE SEQUENCE [LARGE SCALE GENOMIC DNA]</scope>
    <source>
        <strain evidence="2 3">CBS 357.93</strain>
    </source>
</reference>
<evidence type="ECO:0000313" key="3">
    <source>
        <dbReference type="Proteomes" id="UP000252139"/>
    </source>
</evidence>
<keyword evidence="3" id="KW-1185">Reference proteome</keyword>
<organism evidence="2 3">
    <name type="scientific">Rhizopus azygosporus</name>
    <name type="common">Rhizopus microsporus var. azygosporus</name>
    <dbReference type="NCBI Taxonomy" id="86630"/>
    <lineage>
        <taxon>Eukaryota</taxon>
        <taxon>Fungi</taxon>
        <taxon>Fungi incertae sedis</taxon>
        <taxon>Mucoromycota</taxon>
        <taxon>Mucoromycotina</taxon>
        <taxon>Mucoromycetes</taxon>
        <taxon>Mucorales</taxon>
        <taxon>Mucorineae</taxon>
        <taxon>Rhizopodaceae</taxon>
        <taxon>Rhizopus</taxon>
    </lineage>
</organism>
<feature type="region of interest" description="Disordered" evidence="1">
    <location>
        <begin position="1"/>
        <end position="21"/>
    </location>
</feature>
<protein>
    <submittedName>
        <fullName evidence="2">Uncharacterized protein</fullName>
    </submittedName>
</protein>
<evidence type="ECO:0000256" key="1">
    <source>
        <dbReference type="SAM" id="MobiDB-lite"/>
    </source>
</evidence>
<accession>A0A367JDG5</accession>
<dbReference type="Proteomes" id="UP000252139">
    <property type="component" value="Unassembled WGS sequence"/>
</dbReference>
<comment type="caution">
    <text evidence="2">The sequence shown here is derived from an EMBL/GenBank/DDBJ whole genome shotgun (WGS) entry which is preliminary data.</text>
</comment>
<dbReference type="EMBL" id="PJQL01001558">
    <property type="protein sequence ID" value="RCH87956.1"/>
    <property type="molecule type" value="Genomic_DNA"/>
</dbReference>
<proteinExistence type="predicted"/>
<dbReference type="STRING" id="86630.A0A367JDG5"/>